<dbReference type="GO" id="GO:0015204">
    <property type="term" value="F:urea transmembrane transporter activity"/>
    <property type="evidence" value="ECO:0007669"/>
    <property type="project" value="InterPro"/>
</dbReference>
<feature type="transmembrane region" description="Helical" evidence="2">
    <location>
        <begin position="104"/>
        <end position="127"/>
    </location>
</feature>
<feature type="transmembrane region" description="Helical" evidence="2">
    <location>
        <begin position="35"/>
        <end position="57"/>
    </location>
</feature>
<feature type="transmembrane region" description="Helical" evidence="2">
    <location>
        <begin position="12"/>
        <end position="29"/>
    </location>
</feature>
<dbReference type="EMBL" id="BDGG01000002">
    <property type="protein sequence ID" value="GAU91250.1"/>
    <property type="molecule type" value="Genomic_DNA"/>
</dbReference>
<gene>
    <name evidence="3" type="primary">RvY_03546</name>
    <name evidence="3" type="synonym">RvY_03546.1</name>
    <name evidence="3" type="ORF">RvY_03546-1</name>
</gene>
<evidence type="ECO:0000256" key="2">
    <source>
        <dbReference type="SAM" id="Phobius"/>
    </source>
</evidence>
<keyword evidence="1" id="KW-0813">Transport</keyword>
<evidence type="ECO:0008006" key="5">
    <source>
        <dbReference type="Google" id="ProtNLM"/>
    </source>
</evidence>
<dbReference type="InterPro" id="IPR038377">
    <property type="entry name" value="Na/Glc_symporter_sf"/>
</dbReference>
<evidence type="ECO:0000256" key="1">
    <source>
        <dbReference type="ARBA" id="ARBA00022448"/>
    </source>
</evidence>
<comment type="caution">
    <text evidence="3">The sequence shown here is derived from an EMBL/GenBank/DDBJ whole genome shotgun (WGS) entry which is preliminary data.</text>
</comment>
<evidence type="ECO:0000313" key="4">
    <source>
        <dbReference type="Proteomes" id="UP000186922"/>
    </source>
</evidence>
<dbReference type="OrthoDB" id="10049971at2759"/>
<feature type="transmembrane region" description="Helical" evidence="2">
    <location>
        <begin position="64"/>
        <end position="84"/>
    </location>
</feature>
<dbReference type="PANTHER" id="PTHR46154:SF4">
    <property type="entry name" value="UREA ACTIVE TRANSPORTER"/>
    <property type="match status" value="1"/>
</dbReference>
<dbReference type="STRING" id="947166.A0A1D1URU2"/>
<dbReference type="PANTHER" id="PTHR46154">
    <property type="match status" value="1"/>
</dbReference>
<protein>
    <recommendedName>
        <fullName evidence="5">Urea transporter</fullName>
    </recommendedName>
</protein>
<keyword evidence="2" id="KW-0812">Transmembrane</keyword>
<reference evidence="3 4" key="1">
    <citation type="journal article" date="2016" name="Nat. Commun.">
        <title>Extremotolerant tardigrade genome and improved radiotolerance of human cultured cells by tardigrade-unique protein.</title>
        <authorList>
            <person name="Hashimoto T."/>
            <person name="Horikawa D.D."/>
            <person name="Saito Y."/>
            <person name="Kuwahara H."/>
            <person name="Kozuka-Hata H."/>
            <person name="Shin-I T."/>
            <person name="Minakuchi Y."/>
            <person name="Ohishi K."/>
            <person name="Motoyama A."/>
            <person name="Aizu T."/>
            <person name="Enomoto A."/>
            <person name="Kondo K."/>
            <person name="Tanaka S."/>
            <person name="Hara Y."/>
            <person name="Koshikawa S."/>
            <person name="Sagara H."/>
            <person name="Miura T."/>
            <person name="Yokobori S."/>
            <person name="Miyagawa K."/>
            <person name="Suzuki Y."/>
            <person name="Kubo T."/>
            <person name="Oyama M."/>
            <person name="Kohara Y."/>
            <person name="Fujiyama A."/>
            <person name="Arakawa K."/>
            <person name="Katayama T."/>
            <person name="Toyoda A."/>
            <person name="Kunieda T."/>
        </authorList>
    </citation>
    <scope>NUCLEOTIDE SEQUENCE [LARGE SCALE GENOMIC DNA]</scope>
    <source>
        <strain evidence="3 4">YOKOZUNA-1</strain>
    </source>
</reference>
<dbReference type="GO" id="GO:0005886">
    <property type="term" value="C:plasma membrane"/>
    <property type="evidence" value="ECO:0007669"/>
    <property type="project" value="TreeGrafter"/>
</dbReference>
<dbReference type="InterPro" id="IPR031155">
    <property type="entry name" value="DUR"/>
</dbReference>
<keyword evidence="2" id="KW-0472">Membrane</keyword>
<evidence type="ECO:0000313" key="3">
    <source>
        <dbReference type="EMBL" id="GAU91250.1"/>
    </source>
</evidence>
<name>A0A1D1URU2_RAMVA</name>
<dbReference type="Proteomes" id="UP000186922">
    <property type="component" value="Unassembled WGS sequence"/>
</dbReference>
<dbReference type="AlphaFoldDB" id="A0A1D1URU2"/>
<keyword evidence="2" id="KW-1133">Transmembrane helix</keyword>
<dbReference type="Gene3D" id="1.20.1730.10">
    <property type="entry name" value="Sodium/glucose cotransporter"/>
    <property type="match status" value="1"/>
</dbReference>
<accession>A0A1D1URU2</accession>
<feature type="transmembrane region" description="Helical" evidence="2">
    <location>
        <begin position="184"/>
        <end position="205"/>
    </location>
</feature>
<proteinExistence type="predicted"/>
<keyword evidence="4" id="KW-1185">Reference proteome</keyword>
<sequence length="275" mass="29787">MEYCNRLKNWSLIICSFALIPLTIILDILGIKLGWLYLVMGVLVGSAVIPLSLSMFWTRLTSEGMIAGAVGGCIAGLATWLGLASRLPNGLGAGSFYQNTGDDYTMLGGNLVSIFAGGFICVTVSYCTKPPLEIHDIWDYTYDIDNPLHPWAETYQQDLGLAEGNKLDNRPTFLSVYSKFKSSAWAAIGASLLLTFILVVVWPAAMTTAQVFSLNVFSGWIAMMITWVTLAVLFITVAPAMEEIRAAFQAYKATHAEVAQAPASLTNGAASTEKF</sequence>
<feature type="transmembrane region" description="Helical" evidence="2">
    <location>
        <begin position="217"/>
        <end position="238"/>
    </location>
</feature>
<organism evidence="3 4">
    <name type="scientific">Ramazzottius varieornatus</name>
    <name type="common">Water bear</name>
    <name type="synonym">Tardigrade</name>
    <dbReference type="NCBI Taxonomy" id="947166"/>
    <lineage>
        <taxon>Eukaryota</taxon>
        <taxon>Metazoa</taxon>
        <taxon>Ecdysozoa</taxon>
        <taxon>Tardigrada</taxon>
        <taxon>Eutardigrada</taxon>
        <taxon>Parachela</taxon>
        <taxon>Hypsibioidea</taxon>
        <taxon>Ramazzottiidae</taxon>
        <taxon>Ramazzottius</taxon>
    </lineage>
</organism>